<feature type="domain" description="Helicase C-terminal" evidence="2">
    <location>
        <begin position="773"/>
        <end position="951"/>
    </location>
</feature>
<dbReference type="Gene3D" id="3.40.50.300">
    <property type="entry name" value="P-loop containing nucleotide triphosphate hydrolases"/>
    <property type="match status" value="1"/>
</dbReference>
<dbReference type="InterPro" id="IPR001650">
    <property type="entry name" value="Helicase_C-like"/>
</dbReference>
<evidence type="ECO:0000256" key="1">
    <source>
        <dbReference type="SAM" id="MobiDB-lite"/>
    </source>
</evidence>
<dbReference type="InterPro" id="IPR027417">
    <property type="entry name" value="P-loop_NTPase"/>
</dbReference>
<keyword evidence="3" id="KW-0347">Helicase</keyword>
<gene>
    <name evidence="3" type="ORF">CUT44_06185</name>
</gene>
<reference evidence="3 4" key="1">
    <citation type="submission" date="2017-11" db="EMBL/GenBank/DDBJ databases">
        <title>Streptomyces carmine sp. nov., a novel actinomycete isolated from Sophora alopecuroides in Xinjiang, China.</title>
        <authorList>
            <person name="Wang Y."/>
            <person name="Luo X."/>
            <person name="Wan C."/>
            <person name="Zhang L."/>
        </authorList>
    </citation>
    <scope>NUCLEOTIDE SEQUENCE [LARGE SCALE GENOMIC DNA]</scope>
    <source>
        <strain evidence="3 4">TRM SA0054</strain>
    </source>
</reference>
<dbReference type="GO" id="GO:0004386">
    <property type="term" value="F:helicase activity"/>
    <property type="evidence" value="ECO:0007669"/>
    <property type="project" value="UniProtKB-KW"/>
</dbReference>
<organism evidence="3 4">
    <name type="scientific">Streptomyces carminius</name>
    <dbReference type="NCBI Taxonomy" id="2665496"/>
    <lineage>
        <taxon>Bacteria</taxon>
        <taxon>Bacillati</taxon>
        <taxon>Actinomycetota</taxon>
        <taxon>Actinomycetes</taxon>
        <taxon>Kitasatosporales</taxon>
        <taxon>Streptomycetaceae</taxon>
        <taxon>Streptomyces</taxon>
    </lineage>
</organism>
<name>A0A2M8M4R9_9ACTN</name>
<keyword evidence="3" id="KW-0547">Nucleotide-binding</keyword>
<evidence type="ECO:0000313" key="3">
    <source>
        <dbReference type="EMBL" id="PJE99197.1"/>
    </source>
</evidence>
<dbReference type="Proteomes" id="UP000230407">
    <property type="component" value="Unassembled WGS sequence"/>
</dbReference>
<dbReference type="SMART" id="SM00490">
    <property type="entry name" value="HELICc"/>
    <property type="match status" value="1"/>
</dbReference>
<dbReference type="EMBL" id="PGGW01000018">
    <property type="protein sequence ID" value="PJE99197.1"/>
    <property type="molecule type" value="Genomic_DNA"/>
</dbReference>
<dbReference type="CDD" id="cd18785">
    <property type="entry name" value="SF2_C"/>
    <property type="match status" value="1"/>
</dbReference>
<protein>
    <submittedName>
        <fullName evidence="3">DNA helicase</fullName>
    </submittedName>
</protein>
<dbReference type="Pfam" id="PF00271">
    <property type="entry name" value="Helicase_C"/>
    <property type="match status" value="1"/>
</dbReference>
<dbReference type="RefSeq" id="WP_100201171.1">
    <property type="nucleotide sequence ID" value="NZ_PGGW01000018.1"/>
</dbReference>
<proteinExistence type="predicted"/>
<comment type="caution">
    <text evidence="3">The sequence shown here is derived from an EMBL/GenBank/DDBJ whole genome shotgun (WGS) entry which is preliminary data.</text>
</comment>
<sequence length="1076" mass="119088">MPDIEEHYRFRAELVDRLKADLLGPTGARAESAEVLDDWPVTSYSTGVLFPRTEDEELAREDADENDYDDASSTLTVDEVPDTGVNLASIQRPSATGITFAVDPSRSRTVRITPTAAVYDPVDGQGNPTVPARAERRAVEAQDLHWRRRPLDLPAVSVDVTELHQEPKKLVPGLELRVRVRRPSGPRGTVSITATLVNTHLVGKQDIRDTHCFFQVGLRVDVPGEVPALVERPTEGGVDAEVRLNRLLHRHVPAFATGHGCAADWNWTPPTVGEFPAGTGSAGVSSVWTEFVPTYEVLLTDSNPDIDVSRLGMRTLAEATPEQVTTWLGDLVEAYGRWIDAREANVEALRGGPYGSTEYLDLAREQMRLCRVAQKRMTAGIRLLERDERAMEAFRTANRAMALQLGRGLWIKGGRQGQPEPQGVWRPFQIGFMLLCLKGIVDPNHDDRDIVDLLWFPTGGGKTEAYLGLIAFTVFHRRLRLGEAGGGVTVFMRYTLRLLTLQQFERAARLMCAMDRVRAEDPDRLGHEPISVGMWVGRAATPNNLEEAKTALRKMNKGETLQEQNPVQLRDCPWCGTALRAGDYTVDVDRDHMSIDCPGRGCDYGDGLPVHVVDTELYRVRPTLVIATVDKFARVAWREDVAALFNRVTKAPKGTPPPELIVQDELHLISGPLGTLTGLYEAAVDIAADRPKVIASTATIRRAMHQGRALFDREVAQFPPAGLDARDSWFAVQASAERKASRRYVGLLAPGISQATLLIRAYASLLHHASRIDGDDAVRDAYWTLVGYFNSLRLLAAAELQVHADVNERLKNHARRDGDVAPREVVPKELTSRVPSSEIPDRLGELGRTLASGAAVDVVLATNMISVGVDIDRLGLMAVLGQPQTTAEYIQATSRVGRQHPGLVVTLFNSARSRDLSHYEDFVPYHSALYKQVESTSVTPYSARARDRALHAVFVGLARLMLPIARPNKAAANVHAFERDLHDLRTALVTRVRGIEKEEADATDAELEAFIDDWNRLAEENGGLLYEAPYSYSPNPDRHPDTALLRTHADLDLEEAYPTLWSLRDVDVESDLYLES</sequence>
<evidence type="ECO:0000313" key="4">
    <source>
        <dbReference type="Proteomes" id="UP000230407"/>
    </source>
</evidence>
<dbReference type="SUPFAM" id="SSF52540">
    <property type="entry name" value="P-loop containing nucleoside triphosphate hydrolases"/>
    <property type="match status" value="1"/>
</dbReference>
<feature type="region of interest" description="Disordered" evidence="1">
    <location>
        <begin position="52"/>
        <end position="71"/>
    </location>
</feature>
<keyword evidence="3" id="KW-0378">Hydrolase</keyword>
<evidence type="ECO:0000259" key="2">
    <source>
        <dbReference type="PROSITE" id="PS51194"/>
    </source>
</evidence>
<keyword evidence="4" id="KW-1185">Reference proteome</keyword>
<dbReference type="PROSITE" id="PS51194">
    <property type="entry name" value="HELICASE_CTER"/>
    <property type="match status" value="1"/>
</dbReference>
<feature type="compositionally biased region" description="Acidic residues" evidence="1">
    <location>
        <begin position="54"/>
        <end position="70"/>
    </location>
</feature>
<keyword evidence="3" id="KW-0067">ATP-binding</keyword>
<dbReference type="AlphaFoldDB" id="A0A2M8M4R9"/>
<accession>A0A2M8M4R9</accession>